<evidence type="ECO:0000256" key="2">
    <source>
        <dbReference type="ARBA" id="ARBA00022741"/>
    </source>
</evidence>
<feature type="domain" description="ABC transporter" evidence="4">
    <location>
        <begin position="3"/>
        <end position="234"/>
    </location>
</feature>
<keyword evidence="3 5" id="KW-0067">ATP-binding</keyword>
<evidence type="ECO:0000256" key="1">
    <source>
        <dbReference type="ARBA" id="ARBA00022448"/>
    </source>
</evidence>
<dbReference type="InterPro" id="IPR051782">
    <property type="entry name" value="ABC_Transporter_VariousFunc"/>
</dbReference>
<dbReference type="InterPro" id="IPR003439">
    <property type="entry name" value="ABC_transporter-like_ATP-bd"/>
</dbReference>
<dbReference type="InterPro" id="IPR003593">
    <property type="entry name" value="AAA+_ATPase"/>
</dbReference>
<dbReference type="PANTHER" id="PTHR42939:SF1">
    <property type="entry name" value="ABC TRANSPORTER ATP-BINDING PROTEIN ALBC-RELATED"/>
    <property type="match status" value="1"/>
</dbReference>
<gene>
    <name evidence="5" type="ORF">KUV50_06590</name>
</gene>
<evidence type="ECO:0000256" key="3">
    <source>
        <dbReference type="ARBA" id="ARBA00022840"/>
    </source>
</evidence>
<dbReference type="RefSeq" id="WP_222579311.1">
    <property type="nucleotide sequence ID" value="NZ_JAHVHU010000006.1"/>
</dbReference>
<organism evidence="5 6">
    <name type="scientific">Membranihabitans marinus</name>
    <dbReference type="NCBI Taxonomy" id="1227546"/>
    <lineage>
        <taxon>Bacteria</taxon>
        <taxon>Pseudomonadati</taxon>
        <taxon>Bacteroidota</taxon>
        <taxon>Saprospiria</taxon>
        <taxon>Saprospirales</taxon>
        <taxon>Saprospiraceae</taxon>
        <taxon>Membranihabitans</taxon>
    </lineage>
</organism>
<dbReference type="SUPFAM" id="SSF52540">
    <property type="entry name" value="P-loop containing nucleoside triphosphate hydrolases"/>
    <property type="match status" value="1"/>
</dbReference>
<dbReference type="SMART" id="SM00382">
    <property type="entry name" value="AAA"/>
    <property type="match status" value="1"/>
</dbReference>
<dbReference type="GO" id="GO:0016887">
    <property type="term" value="F:ATP hydrolysis activity"/>
    <property type="evidence" value="ECO:0007669"/>
    <property type="project" value="InterPro"/>
</dbReference>
<reference evidence="5" key="1">
    <citation type="submission" date="2021-06" db="EMBL/GenBank/DDBJ databases">
        <title>44 bacteria genomes isolated from Dapeng, Shenzhen.</title>
        <authorList>
            <person name="Zheng W."/>
            <person name="Yu S."/>
            <person name="Huang Y."/>
        </authorList>
    </citation>
    <scope>NUCLEOTIDE SEQUENCE</scope>
    <source>
        <strain evidence="5">DP5N28-2</strain>
    </source>
</reference>
<name>A0A953HKW7_9BACT</name>
<dbReference type="InterPro" id="IPR027417">
    <property type="entry name" value="P-loop_NTPase"/>
</dbReference>
<dbReference type="Proteomes" id="UP000753961">
    <property type="component" value="Unassembled WGS sequence"/>
</dbReference>
<keyword evidence="2" id="KW-0547">Nucleotide-binding</keyword>
<dbReference type="GO" id="GO:0005524">
    <property type="term" value="F:ATP binding"/>
    <property type="evidence" value="ECO:0007669"/>
    <property type="project" value="UniProtKB-KW"/>
</dbReference>
<dbReference type="AlphaFoldDB" id="A0A953HKW7"/>
<evidence type="ECO:0000313" key="6">
    <source>
        <dbReference type="Proteomes" id="UP000753961"/>
    </source>
</evidence>
<evidence type="ECO:0000313" key="5">
    <source>
        <dbReference type="EMBL" id="MBY5957789.1"/>
    </source>
</evidence>
<dbReference type="EMBL" id="JAHVHU010000006">
    <property type="protein sequence ID" value="MBY5957789.1"/>
    <property type="molecule type" value="Genomic_DNA"/>
</dbReference>
<dbReference type="Pfam" id="PF00005">
    <property type="entry name" value="ABC_tran"/>
    <property type="match status" value="1"/>
</dbReference>
<dbReference type="PANTHER" id="PTHR42939">
    <property type="entry name" value="ABC TRANSPORTER ATP-BINDING PROTEIN ALBC-RELATED"/>
    <property type="match status" value="1"/>
</dbReference>
<dbReference type="Gene3D" id="3.40.50.300">
    <property type="entry name" value="P-loop containing nucleotide triphosphate hydrolases"/>
    <property type="match status" value="1"/>
</dbReference>
<dbReference type="CDD" id="cd03230">
    <property type="entry name" value="ABC_DR_subfamily_A"/>
    <property type="match status" value="1"/>
</dbReference>
<sequence length="239" mass="27533">MRISINNLRKSFGKKLVLKDFSVDFEEGRIYSILGKNGAGKSTLLNIICNIIPYDSGEIRYNSYKYTSLPTFIKQNIGFMSDQSSLIHELTPLQYLTLIANLYHVKEPKRRIRKLLDYFFENESIENTKINTFSTGMRKKIEFCAVLIHKPDMLILDEPFSGLDPVGAEKIIKYLSGYCTQIEGRTIIVTSHQLDHIERINPELILLNNNEIQYQGSIVNFRNTFQADLHDGLVAIYSR</sequence>
<keyword evidence="6" id="KW-1185">Reference proteome</keyword>
<proteinExistence type="predicted"/>
<accession>A0A953HKW7</accession>
<dbReference type="PROSITE" id="PS50893">
    <property type="entry name" value="ABC_TRANSPORTER_2"/>
    <property type="match status" value="1"/>
</dbReference>
<evidence type="ECO:0000259" key="4">
    <source>
        <dbReference type="PROSITE" id="PS50893"/>
    </source>
</evidence>
<comment type="caution">
    <text evidence="5">The sequence shown here is derived from an EMBL/GenBank/DDBJ whole genome shotgun (WGS) entry which is preliminary data.</text>
</comment>
<keyword evidence="1" id="KW-0813">Transport</keyword>
<protein>
    <submittedName>
        <fullName evidence="5">ABC transporter ATP-binding protein</fullName>
    </submittedName>
</protein>